<accession>A0AAN9XLR5</accession>
<keyword evidence="1" id="KW-0812">Transmembrane</keyword>
<evidence type="ECO:0000256" key="1">
    <source>
        <dbReference type="SAM" id="Phobius"/>
    </source>
</evidence>
<organism evidence="2 3">
    <name type="scientific">Psophocarpus tetragonolobus</name>
    <name type="common">Winged bean</name>
    <name type="synonym">Dolichos tetragonolobus</name>
    <dbReference type="NCBI Taxonomy" id="3891"/>
    <lineage>
        <taxon>Eukaryota</taxon>
        <taxon>Viridiplantae</taxon>
        <taxon>Streptophyta</taxon>
        <taxon>Embryophyta</taxon>
        <taxon>Tracheophyta</taxon>
        <taxon>Spermatophyta</taxon>
        <taxon>Magnoliopsida</taxon>
        <taxon>eudicotyledons</taxon>
        <taxon>Gunneridae</taxon>
        <taxon>Pentapetalae</taxon>
        <taxon>rosids</taxon>
        <taxon>fabids</taxon>
        <taxon>Fabales</taxon>
        <taxon>Fabaceae</taxon>
        <taxon>Papilionoideae</taxon>
        <taxon>50 kb inversion clade</taxon>
        <taxon>NPAAA clade</taxon>
        <taxon>indigoferoid/millettioid clade</taxon>
        <taxon>Phaseoleae</taxon>
        <taxon>Psophocarpus</taxon>
    </lineage>
</organism>
<gene>
    <name evidence="2" type="ORF">VNO78_18337</name>
</gene>
<keyword evidence="1" id="KW-1133">Transmembrane helix</keyword>
<sequence>MVKLLCLFPKYQIIYLCLDQFKFLLLPIFHFQIVSTGKENTRRKEPDSATTRGTSDQASGLTLYIIMILPRGLSLMPLFSMVINWVNGS</sequence>
<keyword evidence="3" id="KW-1185">Reference proteome</keyword>
<dbReference type="Proteomes" id="UP001386955">
    <property type="component" value="Unassembled WGS sequence"/>
</dbReference>
<evidence type="ECO:0000313" key="2">
    <source>
        <dbReference type="EMBL" id="KAK7397170.1"/>
    </source>
</evidence>
<name>A0AAN9XLR5_PSOTE</name>
<dbReference type="AlphaFoldDB" id="A0AAN9XLR5"/>
<comment type="caution">
    <text evidence="2">The sequence shown here is derived from an EMBL/GenBank/DDBJ whole genome shotgun (WGS) entry which is preliminary data.</text>
</comment>
<reference evidence="2 3" key="1">
    <citation type="submission" date="2024-01" db="EMBL/GenBank/DDBJ databases">
        <title>The genomes of 5 underutilized Papilionoideae crops provide insights into root nodulation and disease resistanc.</title>
        <authorList>
            <person name="Jiang F."/>
        </authorList>
    </citation>
    <scope>NUCLEOTIDE SEQUENCE [LARGE SCALE GENOMIC DNA]</scope>
    <source>
        <strain evidence="2">DUOXIRENSHENG_FW03</strain>
        <tissue evidence="2">Leaves</tissue>
    </source>
</reference>
<keyword evidence="1" id="KW-0472">Membrane</keyword>
<evidence type="ECO:0000313" key="3">
    <source>
        <dbReference type="Proteomes" id="UP001386955"/>
    </source>
</evidence>
<protein>
    <submittedName>
        <fullName evidence="2">Uncharacterized protein</fullName>
    </submittedName>
</protein>
<dbReference type="EMBL" id="JAYMYS010000004">
    <property type="protein sequence ID" value="KAK7397170.1"/>
    <property type="molecule type" value="Genomic_DNA"/>
</dbReference>
<feature type="transmembrane region" description="Helical" evidence="1">
    <location>
        <begin position="61"/>
        <end position="86"/>
    </location>
</feature>
<proteinExistence type="predicted"/>